<dbReference type="PRINTS" id="PR00080">
    <property type="entry name" value="SDRFAMILY"/>
</dbReference>
<name>A0A432YVL2_9GAMM</name>
<comment type="caution">
    <text evidence="2">The sequence shown here is derived from an EMBL/GenBank/DDBJ whole genome shotgun (WGS) entry which is preliminary data.</text>
</comment>
<dbReference type="PANTHER" id="PTHR45458:SF1">
    <property type="entry name" value="SHORT CHAIN DEHYDROGENASE"/>
    <property type="match status" value="1"/>
</dbReference>
<comment type="similarity">
    <text evidence="1">Belongs to the short-chain dehydrogenases/reductases (SDR) family.</text>
</comment>
<protein>
    <submittedName>
        <fullName evidence="2">Short-chain dehydrogenase</fullName>
    </submittedName>
</protein>
<dbReference type="GO" id="GO:0016616">
    <property type="term" value="F:oxidoreductase activity, acting on the CH-OH group of donors, NAD or NADP as acceptor"/>
    <property type="evidence" value="ECO:0007669"/>
    <property type="project" value="TreeGrafter"/>
</dbReference>
<dbReference type="InterPro" id="IPR002347">
    <property type="entry name" value="SDR_fam"/>
</dbReference>
<proteinExistence type="inferred from homology"/>
<dbReference type="InterPro" id="IPR052184">
    <property type="entry name" value="SDR_enzymes"/>
</dbReference>
<dbReference type="SUPFAM" id="SSF51735">
    <property type="entry name" value="NAD(P)-binding Rossmann-fold domains"/>
    <property type="match status" value="1"/>
</dbReference>
<dbReference type="Gene3D" id="3.40.50.720">
    <property type="entry name" value="NAD(P)-binding Rossmann-like Domain"/>
    <property type="match status" value="1"/>
</dbReference>
<dbReference type="AlphaFoldDB" id="A0A432YVL2"/>
<dbReference type="RefSeq" id="WP_126751037.1">
    <property type="nucleotide sequence ID" value="NZ_JBHUMT010000016.1"/>
</dbReference>
<accession>A0A432YVL2</accession>
<dbReference type="EMBL" id="PIQA01000001">
    <property type="protein sequence ID" value="RUO67360.1"/>
    <property type="molecule type" value="Genomic_DNA"/>
</dbReference>
<sequence length="222" mass="23994">MSQPHVVITGANRGIGFEFAKQYAEKGYKVTAVCRNNSKQLTELDVDIIEGVDVTKASDLLRLRETLGDKKIDILINNAGLLHKEVLGELDAGTIRAQFEVNALAPLRVTEALLDNLSKGSKIALITSRMGSIADNGSGSRYGYRMSKAALNAAGKSLSIDLKDKGIAVAILHPGFVQTDMVNHAGDIPAETAAERLMQRIDELSMESTGEFYHSNGDPLPW</sequence>
<reference evidence="2 3" key="1">
    <citation type="journal article" date="2011" name="Front. Microbiol.">
        <title>Genomic signatures of strain selection and enhancement in Bacillus atrophaeus var. globigii, a historical biowarfare simulant.</title>
        <authorList>
            <person name="Gibbons H.S."/>
            <person name="Broomall S.M."/>
            <person name="McNew L.A."/>
            <person name="Daligault H."/>
            <person name="Chapman C."/>
            <person name="Bruce D."/>
            <person name="Karavis M."/>
            <person name="Krepps M."/>
            <person name="McGregor P.A."/>
            <person name="Hong C."/>
            <person name="Park K.H."/>
            <person name="Akmal A."/>
            <person name="Feldman A."/>
            <person name="Lin J.S."/>
            <person name="Chang W.E."/>
            <person name="Higgs B.W."/>
            <person name="Demirev P."/>
            <person name="Lindquist J."/>
            <person name="Liem A."/>
            <person name="Fochler E."/>
            <person name="Read T.D."/>
            <person name="Tapia R."/>
            <person name="Johnson S."/>
            <person name="Bishop-Lilly K.A."/>
            <person name="Detter C."/>
            <person name="Han C."/>
            <person name="Sozhamannan S."/>
            <person name="Rosenzweig C.N."/>
            <person name="Skowronski E.W."/>
        </authorList>
    </citation>
    <scope>NUCLEOTIDE SEQUENCE [LARGE SCALE GENOMIC DNA]</scope>
    <source>
        <strain evidence="2 3">TPS4-2</strain>
    </source>
</reference>
<dbReference type="Pfam" id="PF00106">
    <property type="entry name" value="adh_short"/>
    <property type="match status" value="1"/>
</dbReference>
<dbReference type="CDD" id="cd05325">
    <property type="entry name" value="carb_red_sniffer_like_SDR_c"/>
    <property type="match status" value="1"/>
</dbReference>
<evidence type="ECO:0000256" key="1">
    <source>
        <dbReference type="RuleBase" id="RU000363"/>
    </source>
</evidence>
<organism evidence="2 3">
    <name type="scientific">Idiomarina piscisalsi</name>
    <dbReference type="NCBI Taxonomy" id="1096243"/>
    <lineage>
        <taxon>Bacteria</taxon>
        <taxon>Pseudomonadati</taxon>
        <taxon>Pseudomonadota</taxon>
        <taxon>Gammaproteobacteria</taxon>
        <taxon>Alteromonadales</taxon>
        <taxon>Idiomarinaceae</taxon>
        <taxon>Idiomarina</taxon>
    </lineage>
</organism>
<dbReference type="Proteomes" id="UP000288361">
    <property type="component" value="Unassembled WGS sequence"/>
</dbReference>
<gene>
    <name evidence="2" type="ORF">CWI73_00385</name>
</gene>
<evidence type="ECO:0000313" key="2">
    <source>
        <dbReference type="EMBL" id="RUO67360.1"/>
    </source>
</evidence>
<evidence type="ECO:0000313" key="3">
    <source>
        <dbReference type="Proteomes" id="UP000288361"/>
    </source>
</evidence>
<dbReference type="InterPro" id="IPR036291">
    <property type="entry name" value="NAD(P)-bd_dom_sf"/>
</dbReference>
<dbReference type="PANTHER" id="PTHR45458">
    <property type="entry name" value="SHORT-CHAIN DEHYDROGENASE/REDUCTASE SDR"/>
    <property type="match status" value="1"/>
</dbReference>
<dbReference type="PRINTS" id="PR00081">
    <property type="entry name" value="GDHRDH"/>
</dbReference>